<feature type="region of interest" description="Disordered" evidence="1">
    <location>
        <begin position="1"/>
        <end position="47"/>
    </location>
</feature>
<gene>
    <name evidence="3" type="primary">AK6</name>
</gene>
<dbReference type="GeneID" id="103564221"/>
<name>A0ABM4KCZ1_EQUPR</name>
<dbReference type="RefSeq" id="XP_070426058.1">
    <property type="nucleotide sequence ID" value="XM_070569957.1"/>
</dbReference>
<evidence type="ECO:0000313" key="2">
    <source>
        <dbReference type="Proteomes" id="UP001652662"/>
    </source>
</evidence>
<sequence>MSLRARFQAGDLHPHPSRPQMGWAGRGEERQGPGRRAGRDGLAPLGHRDTTATAAAVLLARSCIPSRAEMSGGAQVPLQVDGQPPGPTQTQRRASRRTRLPGTFQTGGRFRDAARKAGAANGASDLGVQRPARLTARTRPLPLPRTLRWRRVREGHVNQWYARGWKNHARQRTCIKIRTEIH</sequence>
<feature type="region of interest" description="Disordered" evidence="1">
    <location>
        <begin position="74"/>
        <end position="107"/>
    </location>
</feature>
<protein>
    <submittedName>
        <fullName evidence="3">Adenylate kinase isoenzyme 6 isoform X2</fullName>
    </submittedName>
</protein>
<evidence type="ECO:0000256" key="1">
    <source>
        <dbReference type="SAM" id="MobiDB-lite"/>
    </source>
</evidence>
<keyword evidence="3" id="KW-0808">Transferase</keyword>
<dbReference type="GO" id="GO:0016301">
    <property type="term" value="F:kinase activity"/>
    <property type="evidence" value="ECO:0007669"/>
    <property type="project" value="UniProtKB-KW"/>
</dbReference>
<dbReference type="Proteomes" id="UP001652662">
    <property type="component" value="Chromosome 13"/>
</dbReference>
<keyword evidence="2" id="KW-1185">Reference proteome</keyword>
<keyword evidence="3" id="KW-0418">Kinase</keyword>
<organism evidence="2 3">
    <name type="scientific">Equus przewalskii</name>
    <name type="common">Przewalski's horse</name>
    <name type="synonym">Equus caballus przewalskii</name>
    <dbReference type="NCBI Taxonomy" id="9798"/>
    <lineage>
        <taxon>Eukaryota</taxon>
        <taxon>Metazoa</taxon>
        <taxon>Chordata</taxon>
        <taxon>Craniata</taxon>
        <taxon>Vertebrata</taxon>
        <taxon>Euteleostomi</taxon>
        <taxon>Mammalia</taxon>
        <taxon>Eutheria</taxon>
        <taxon>Laurasiatheria</taxon>
        <taxon>Perissodactyla</taxon>
        <taxon>Equidae</taxon>
        <taxon>Equus</taxon>
    </lineage>
</organism>
<evidence type="ECO:0000313" key="3">
    <source>
        <dbReference type="RefSeq" id="XP_070426058.1"/>
    </source>
</evidence>
<reference evidence="3" key="1">
    <citation type="submission" date="2025-08" db="UniProtKB">
        <authorList>
            <consortium name="RefSeq"/>
        </authorList>
    </citation>
    <scope>IDENTIFICATION</scope>
    <source>
        <tissue evidence="3">Blood</tissue>
    </source>
</reference>
<proteinExistence type="predicted"/>
<accession>A0ABM4KCZ1</accession>